<dbReference type="InterPro" id="IPR014729">
    <property type="entry name" value="Rossmann-like_a/b/a_fold"/>
</dbReference>
<dbReference type="OrthoDB" id="9788959at2"/>
<proteinExistence type="inferred from homology"/>
<evidence type="ECO:0000259" key="2">
    <source>
        <dbReference type="Pfam" id="PF00582"/>
    </source>
</evidence>
<dbReference type="RefSeq" id="WP_115403967.1">
    <property type="nucleotide sequence ID" value="NZ_QPKV01000007.1"/>
</dbReference>
<evidence type="ECO:0000313" key="3">
    <source>
        <dbReference type="EMBL" id="RDC55270.1"/>
    </source>
</evidence>
<keyword evidence="4" id="KW-1185">Reference proteome</keyword>
<comment type="similarity">
    <text evidence="1">Belongs to the universal stress protein A family.</text>
</comment>
<dbReference type="SUPFAM" id="SSF52402">
    <property type="entry name" value="Adenine nucleotide alpha hydrolases-like"/>
    <property type="match status" value="2"/>
</dbReference>
<name>A0A369PSN7_9SPHI</name>
<accession>A0A369PSN7</accession>
<dbReference type="AlphaFoldDB" id="A0A369PSN7"/>
<dbReference type="PANTHER" id="PTHR46268:SF6">
    <property type="entry name" value="UNIVERSAL STRESS PROTEIN UP12"/>
    <property type="match status" value="1"/>
</dbReference>
<reference evidence="3 4" key="1">
    <citation type="submission" date="2018-07" db="EMBL/GenBank/DDBJ databases">
        <title>Pedobacter sp. nov., isolated from soil.</title>
        <authorList>
            <person name="Zhou L.Y."/>
            <person name="Du Z.J."/>
        </authorList>
    </citation>
    <scope>NUCLEOTIDE SEQUENCE [LARGE SCALE GENOMIC DNA]</scope>
    <source>
        <strain evidence="3 4">JDX94</strain>
    </source>
</reference>
<gene>
    <name evidence="3" type="ORF">DU508_16985</name>
</gene>
<evidence type="ECO:0000313" key="4">
    <source>
        <dbReference type="Proteomes" id="UP000253961"/>
    </source>
</evidence>
<dbReference type="EMBL" id="QPKV01000007">
    <property type="protein sequence ID" value="RDC55270.1"/>
    <property type="molecule type" value="Genomic_DNA"/>
</dbReference>
<evidence type="ECO:0000256" key="1">
    <source>
        <dbReference type="ARBA" id="ARBA00008791"/>
    </source>
</evidence>
<dbReference type="PANTHER" id="PTHR46268">
    <property type="entry name" value="STRESS RESPONSE PROTEIN NHAX"/>
    <property type="match status" value="1"/>
</dbReference>
<sequence>MKTILVPTDFSKAADNAVEYAINLAKIFKSKLLLANAVSVPIPVVTPAGIDIPFEGSEEIRMATINELHELKDKSHHQDLNGTDPSSTFPEIEVAAGFGPPYVYLSKLVRKTRAGLVIAGLSGAGGMRRFFMGSTSRDLINVAGFPVLLIPQDVTFKGGKQIVFASDLSMSDVKIIKYLAGMAKQLGAEIKIAHIVADTSTLVSDKVGAFMQQLKTIVYEIPLSCQSVYNRGEEEGFEWLMNHMKIDWFVMVHRNHGFWSNILKESYCQKMARQTLVPILVVPENYHPND</sequence>
<dbReference type="Proteomes" id="UP000253961">
    <property type="component" value="Unassembled WGS sequence"/>
</dbReference>
<dbReference type="InterPro" id="IPR006016">
    <property type="entry name" value="UspA"/>
</dbReference>
<protein>
    <submittedName>
        <fullName evidence="3">Universal stress protein</fullName>
    </submittedName>
</protein>
<dbReference type="PRINTS" id="PR01438">
    <property type="entry name" value="UNVRSLSTRESS"/>
</dbReference>
<dbReference type="Pfam" id="PF00582">
    <property type="entry name" value="Usp"/>
    <property type="match status" value="1"/>
</dbReference>
<comment type="caution">
    <text evidence="3">The sequence shown here is derived from an EMBL/GenBank/DDBJ whole genome shotgun (WGS) entry which is preliminary data.</text>
</comment>
<feature type="domain" description="UspA" evidence="2">
    <location>
        <begin position="1"/>
        <end position="151"/>
    </location>
</feature>
<dbReference type="Gene3D" id="3.40.50.620">
    <property type="entry name" value="HUPs"/>
    <property type="match status" value="2"/>
</dbReference>
<organism evidence="3 4">
    <name type="scientific">Pedobacter chinensis</name>
    <dbReference type="NCBI Taxonomy" id="2282421"/>
    <lineage>
        <taxon>Bacteria</taxon>
        <taxon>Pseudomonadati</taxon>
        <taxon>Bacteroidota</taxon>
        <taxon>Sphingobacteriia</taxon>
        <taxon>Sphingobacteriales</taxon>
        <taxon>Sphingobacteriaceae</taxon>
        <taxon>Pedobacter</taxon>
    </lineage>
</organism>
<dbReference type="InterPro" id="IPR006015">
    <property type="entry name" value="Universal_stress_UspA"/>
</dbReference>
<dbReference type="CDD" id="cd00293">
    <property type="entry name" value="USP-like"/>
    <property type="match status" value="1"/>
</dbReference>